<name>A0A8B8KW65_ABRPR</name>
<dbReference type="PANTHER" id="PTHR33052">
    <property type="entry name" value="DUF4228 DOMAIN PROTEIN-RELATED"/>
    <property type="match status" value="1"/>
</dbReference>
<evidence type="ECO:0000313" key="1">
    <source>
        <dbReference type="Proteomes" id="UP000694853"/>
    </source>
</evidence>
<reference evidence="1" key="1">
    <citation type="journal article" date="2019" name="Toxins">
        <title>Detection of Abrin-Like and Prepropulchellin-Like Toxin Genes and Transcripts Using Whole Genome Sequencing and Full-Length Transcript Sequencing of Abrus precatorius.</title>
        <authorList>
            <person name="Hovde B.T."/>
            <person name="Daligault H.E."/>
            <person name="Hanschen E.R."/>
            <person name="Kunde Y.A."/>
            <person name="Johnson M.B."/>
            <person name="Starkenburg S.R."/>
            <person name="Johnson S.L."/>
        </authorList>
    </citation>
    <scope>NUCLEOTIDE SEQUENCE [LARGE SCALE GENOMIC DNA]</scope>
</reference>
<dbReference type="AlphaFoldDB" id="A0A8B8KW65"/>
<evidence type="ECO:0000313" key="2">
    <source>
        <dbReference type="RefSeq" id="XP_027348115.1"/>
    </source>
</evidence>
<keyword evidence="1" id="KW-1185">Reference proteome</keyword>
<organism evidence="1 2">
    <name type="scientific">Abrus precatorius</name>
    <name type="common">Indian licorice</name>
    <name type="synonym">Glycine abrus</name>
    <dbReference type="NCBI Taxonomy" id="3816"/>
    <lineage>
        <taxon>Eukaryota</taxon>
        <taxon>Viridiplantae</taxon>
        <taxon>Streptophyta</taxon>
        <taxon>Embryophyta</taxon>
        <taxon>Tracheophyta</taxon>
        <taxon>Spermatophyta</taxon>
        <taxon>Magnoliopsida</taxon>
        <taxon>eudicotyledons</taxon>
        <taxon>Gunneridae</taxon>
        <taxon>Pentapetalae</taxon>
        <taxon>rosids</taxon>
        <taxon>fabids</taxon>
        <taxon>Fabales</taxon>
        <taxon>Fabaceae</taxon>
        <taxon>Papilionoideae</taxon>
        <taxon>50 kb inversion clade</taxon>
        <taxon>NPAAA clade</taxon>
        <taxon>indigoferoid/millettioid clade</taxon>
        <taxon>Abreae</taxon>
        <taxon>Abrus</taxon>
    </lineage>
</organism>
<dbReference type="RefSeq" id="XP_027348115.1">
    <property type="nucleotide sequence ID" value="XM_027492314.1"/>
</dbReference>
<dbReference type="Pfam" id="PF14009">
    <property type="entry name" value="PADRE"/>
    <property type="match status" value="1"/>
</dbReference>
<protein>
    <submittedName>
        <fullName evidence="2">Uncharacterized protein LOC113859579</fullName>
    </submittedName>
</protein>
<gene>
    <name evidence="2" type="primary">LOC113859579</name>
</gene>
<dbReference type="Proteomes" id="UP000694853">
    <property type="component" value="Unplaced"/>
</dbReference>
<sequence>MLLKSLTLFRYPTYLLKDDGETLRLHFFQLQAMLKRVGLSLGLVEHSDKDLRRKNRLKESKASPEFSSQSKNFVVRITHAGGHQELYRHAVPASTLMTKYPGMCVARPEVFKVPHQSVLWHEDLLLPGHKYILISFRDVEKLKRKHEEQGDTKEPNGVVDIEMLNTKARSPSEHKHNENDMIKVSNGFAVIETLDAKITRSPKENCKMREPNGVSGQGVLETRTTLSPSKVREGKDLGEEIVNTNMDRSQSEGVVEGNTFYSAKDFYVPKEISTRTSRRKGIKGKKPFVPPLPKARVYRSLGWQPSLPTVKELSP</sequence>
<dbReference type="InterPro" id="IPR025322">
    <property type="entry name" value="PADRE_dom"/>
</dbReference>
<dbReference type="KEGG" id="aprc:113859579"/>
<dbReference type="OrthoDB" id="1923394at2759"/>
<accession>A0A8B8KW65</accession>
<reference evidence="2" key="2">
    <citation type="submission" date="2025-08" db="UniProtKB">
        <authorList>
            <consortium name="RefSeq"/>
        </authorList>
    </citation>
    <scope>IDENTIFICATION</scope>
    <source>
        <tissue evidence="2">Young leaves</tissue>
    </source>
</reference>
<dbReference type="GeneID" id="113859579"/>
<proteinExistence type="predicted"/>